<dbReference type="GO" id="GO:0005634">
    <property type="term" value="C:nucleus"/>
    <property type="evidence" value="ECO:0007669"/>
    <property type="project" value="UniProtKB-SubCell"/>
</dbReference>
<organism evidence="2 3">
    <name type="scientific">Ladona fulva</name>
    <name type="common">Scarce chaser dragonfly</name>
    <name type="synonym">Libellula fulva</name>
    <dbReference type="NCBI Taxonomy" id="123851"/>
    <lineage>
        <taxon>Eukaryota</taxon>
        <taxon>Metazoa</taxon>
        <taxon>Ecdysozoa</taxon>
        <taxon>Arthropoda</taxon>
        <taxon>Hexapoda</taxon>
        <taxon>Insecta</taxon>
        <taxon>Pterygota</taxon>
        <taxon>Palaeoptera</taxon>
        <taxon>Odonata</taxon>
        <taxon>Epiprocta</taxon>
        <taxon>Anisoptera</taxon>
        <taxon>Libelluloidea</taxon>
        <taxon>Libellulidae</taxon>
        <taxon>Ladona</taxon>
    </lineage>
</organism>
<comment type="subcellular location">
    <subcellularLocation>
        <location evidence="1">Nucleus</location>
    </subcellularLocation>
</comment>
<reference evidence="2" key="2">
    <citation type="submission" date="2017-10" db="EMBL/GenBank/DDBJ databases">
        <title>Ladona fulva Genome sequencing and assembly.</title>
        <authorList>
            <person name="Murali S."/>
            <person name="Richards S."/>
            <person name="Bandaranaike D."/>
            <person name="Bellair M."/>
            <person name="Blankenburg K."/>
            <person name="Chao H."/>
            <person name="Dinh H."/>
            <person name="Doddapaneni H."/>
            <person name="Dugan-Rocha S."/>
            <person name="Elkadiri S."/>
            <person name="Gnanaolivu R."/>
            <person name="Hernandez B."/>
            <person name="Skinner E."/>
            <person name="Javaid M."/>
            <person name="Lee S."/>
            <person name="Li M."/>
            <person name="Ming W."/>
            <person name="Munidasa M."/>
            <person name="Muniz J."/>
            <person name="Nguyen L."/>
            <person name="Hughes D."/>
            <person name="Osuji N."/>
            <person name="Pu L.-L."/>
            <person name="Puazo M."/>
            <person name="Qu C."/>
            <person name="Quiroz J."/>
            <person name="Raj R."/>
            <person name="Weissenberger G."/>
            <person name="Xin Y."/>
            <person name="Zou X."/>
            <person name="Han Y."/>
            <person name="Worley K."/>
            <person name="Muzny D."/>
            <person name="Gibbs R."/>
        </authorList>
    </citation>
    <scope>NUCLEOTIDE SEQUENCE</scope>
    <source>
        <strain evidence="2">Sampled in the wild</strain>
    </source>
</reference>
<dbReference type="EMBL" id="KZ308248">
    <property type="protein sequence ID" value="KAG8225686.1"/>
    <property type="molecule type" value="Genomic_DNA"/>
</dbReference>
<name>A0A8K0K0L2_LADFU</name>
<comment type="caution">
    <text evidence="2">The sequence shown here is derived from an EMBL/GenBank/DDBJ whole genome shotgun (WGS) entry which is preliminary data.</text>
</comment>
<sequence>MEQMLLVFKRLDKGESVSAVAKDLGVCKSTIADWKKKWTRNRVVVLSHAMKLTIVFLKNVSHSIPLVS</sequence>
<accession>A0A8K0K0L2</accession>
<proteinExistence type="predicted"/>
<evidence type="ECO:0000313" key="3">
    <source>
        <dbReference type="Proteomes" id="UP000792457"/>
    </source>
</evidence>
<dbReference type="Gene3D" id="1.10.10.10">
    <property type="entry name" value="Winged helix-like DNA-binding domain superfamily/Winged helix DNA-binding domain"/>
    <property type="match status" value="1"/>
</dbReference>
<dbReference type="InterPro" id="IPR036388">
    <property type="entry name" value="WH-like_DNA-bd_sf"/>
</dbReference>
<dbReference type="InterPro" id="IPR009057">
    <property type="entry name" value="Homeodomain-like_sf"/>
</dbReference>
<evidence type="ECO:0000256" key="1">
    <source>
        <dbReference type="ARBA" id="ARBA00004123"/>
    </source>
</evidence>
<dbReference type="SUPFAM" id="SSF46689">
    <property type="entry name" value="Homeodomain-like"/>
    <property type="match status" value="1"/>
</dbReference>
<protein>
    <submittedName>
        <fullName evidence="2">Uncharacterized protein</fullName>
    </submittedName>
</protein>
<dbReference type="OrthoDB" id="5919228at2759"/>
<dbReference type="Proteomes" id="UP000792457">
    <property type="component" value="Unassembled WGS sequence"/>
</dbReference>
<dbReference type="AlphaFoldDB" id="A0A8K0K0L2"/>
<keyword evidence="3" id="KW-1185">Reference proteome</keyword>
<evidence type="ECO:0000313" key="2">
    <source>
        <dbReference type="EMBL" id="KAG8225686.1"/>
    </source>
</evidence>
<dbReference type="Pfam" id="PF13384">
    <property type="entry name" value="HTH_23"/>
    <property type="match status" value="1"/>
</dbReference>
<reference evidence="2" key="1">
    <citation type="submission" date="2013-04" db="EMBL/GenBank/DDBJ databases">
        <authorList>
            <person name="Qu J."/>
            <person name="Murali S.C."/>
            <person name="Bandaranaike D."/>
            <person name="Bellair M."/>
            <person name="Blankenburg K."/>
            <person name="Chao H."/>
            <person name="Dinh H."/>
            <person name="Doddapaneni H."/>
            <person name="Downs B."/>
            <person name="Dugan-Rocha S."/>
            <person name="Elkadiri S."/>
            <person name="Gnanaolivu R.D."/>
            <person name="Hernandez B."/>
            <person name="Javaid M."/>
            <person name="Jayaseelan J.C."/>
            <person name="Lee S."/>
            <person name="Li M."/>
            <person name="Ming W."/>
            <person name="Munidasa M."/>
            <person name="Muniz J."/>
            <person name="Nguyen L."/>
            <person name="Ongeri F."/>
            <person name="Osuji N."/>
            <person name="Pu L.-L."/>
            <person name="Puazo M."/>
            <person name="Qu C."/>
            <person name="Quiroz J."/>
            <person name="Raj R."/>
            <person name="Weissenberger G."/>
            <person name="Xin Y."/>
            <person name="Zou X."/>
            <person name="Han Y."/>
            <person name="Richards S."/>
            <person name="Worley K."/>
            <person name="Muzny D."/>
            <person name="Gibbs R."/>
        </authorList>
    </citation>
    <scope>NUCLEOTIDE SEQUENCE</scope>
    <source>
        <strain evidence="2">Sampled in the wild</strain>
    </source>
</reference>
<gene>
    <name evidence="2" type="ORF">J437_LFUL001718</name>
</gene>